<organism evidence="2 3">
    <name type="scientific">Methanosarcina thermophila</name>
    <dbReference type="NCBI Taxonomy" id="2210"/>
    <lineage>
        <taxon>Archaea</taxon>
        <taxon>Methanobacteriati</taxon>
        <taxon>Methanobacteriota</taxon>
        <taxon>Stenosarchaea group</taxon>
        <taxon>Methanomicrobia</taxon>
        <taxon>Methanosarcinales</taxon>
        <taxon>Methanosarcinaceae</taxon>
        <taxon>Methanosarcina</taxon>
    </lineage>
</organism>
<dbReference type="EMBL" id="AP017646">
    <property type="protein sequence ID" value="BAW30393.1"/>
    <property type="molecule type" value="Genomic_DNA"/>
</dbReference>
<protein>
    <submittedName>
        <fullName evidence="2">Uncharacterized protein</fullName>
    </submittedName>
</protein>
<dbReference type="AlphaFoldDB" id="A0A3G9CW94"/>
<evidence type="ECO:0000256" key="1">
    <source>
        <dbReference type="SAM" id="MobiDB-lite"/>
    </source>
</evidence>
<feature type="compositionally biased region" description="Basic and acidic residues" evidence="1">
    <location>
        <begin position="26"/>
        <end position="35"/>
    </location>
</feature>
<dbReference type="Proteomes" id="UP000265557">
    <property type="component" value="Chromosome"/>
</dbReference>
<feature type="region of interest" description="Disordered" evidence="1">
    <location>
        <begin position="1"/>
        <end position="50"/>
    </location>
</feature>
<gene>
    <name evidence="2" type="ORF">MESMT1_2463</name>
</gene>
<name>A0A3G9CW94_METTE</name>
<reference evidence="2 3" key="1">
    <citation type="submission" date="2016-09" db="EMBL/GenBank/DDBJ databases">
        <title>Complete Genome Sequence of Methanosarcina thermophila MT-1.</title>
        <authorList>
            <person name="Kouzuma A."/>
        </authorList>
    </citation>
    <scope>NUCLEOTIDE SEQUENCE [LARGE SCALE GENOMIC DNA]</scope>
    <source>
        <strain evidence="2 3">MT-1</strain>
    </source>
</reference>
<sequence length="50" mass="5775">MSKGNDAMLEEENPESDSKDEEEDLLYTHKSEDRGSSMQWNSAFCRRPGH</sequence>
<evidence type="ECO:0000313" key="2">
    <source>
        <dbReference type="EMBL" id="BAW30393.1"/>
    </source>
</evidence>
<proteinExistence type="predicted"/>
<accession>A0A3G9CW94</accession>
<evidence type="ECO:0000313" key="3">
    <source>
        <dbReference type="Proteomes" id="UP000265557"/>
    </source>
</evidence>
<feature type="compositionally biased region" description="Acidic residues" evidence="1">
    <location>
        <begin position="8"/>
        <end position="25"/>
    </location>
</feature>